<keyword evidence="2" id="KW-1185">Reference proteome</keyword>
<dbReference type="Proteomes" id="UP001209878">
    <property type="component" value="Unassembled WGS sequence"/>
</dbReference>
<sequence>MTSSVSASVATVDATLHPTETGLVNLDGRCAWILVHRLNGIYKDLVYSRMCVAIKKAIRYSKPIDGATNVSPHASVATAVLGRHLPATTRSTCADGCV</sequence>
<comment type="caution">
    <text evidence="1">The sequence shown here is derived from an EMBL/GenBank/DDBJ whole genome shotgun (WGS) entry which is preliminary data.</text>
</comment>
<dbReference type="AlphaFoldDB" id="A0AAD9UKJ2"/>
<organism evidence="1 2">
    <name type="scientific">Ridgeia piscesae</name>
    <name type="common">Tubeworm</name>
    <dbReference type="NCBI Taxonomy" id="27915"/>
    <lineage>
        <taxon>Eukaryota</taxon>
        <taxon>Metazoa</taxon>
        <taxon>Spiralia</taxon>
        <taxon>Lophotrochozoa</taxon>
        <taxon>Annelida</taxon>
        <taxon>Polychaeta</taxon>
        <taxon>Sedentaria</taxon>
        <taxon>Canalipalpata</taxon>
        <taxon>Sabellida</taxon>
        <taxon>Siboglinidae</taxon>
        <taxon>Ridgeia</taxon>
    </lineage>
</organism>
<dbReference type="EMBL" id="JAODUO010000026">
    <property type="protein sequence ID" value="KAK2192642.1"/>
    <property type="molecule type" value="Genomic_DNA"/>
</dbReference>
<accession>A0AAD9UKJ2</accession>
<protein>
    <submittedName>
        <fullName evidence="1">Uncharacterized protein</fullName>
    </submittedName>
</protein>
<reference evidence="1" key="1">
    <citation type="journal article" date="2023" name="Mol. Biol. Evol.">
        <title>Third-Generation Sequencing Reveals the Adaptive Role of the Epigenome in Three Deep-Sea Polychaetes.</title>
        <authorList>
            <person name="Perez M."/>
            <person name="Aroh O."/>
            <person name="Sun Y."/>
            <person name="Lan Y."/>
            <person name="Juniper S.K."/>
            <person name="Young C.R."/>
            <person name="Angers B."/>
            <person name="Qian P.Y."/>
        </authorList>
    </citation>
    <scope>NUCLEOTIDE SEQUENCE</scope>
    <source>
        <strain evidence="1">R07B-5</strain>
    </source>
</reference>
<evidence type="ECO:0000313" key="1">
    <source>
        <dbReference type="EMBL" id="KAK2192642.1"/>
    </source>
</evidence>
<proteinExistence type="predicted"/>
<name>A0AAD9UKJ2_RIDPI</name>
<gene>
    <name evidence="1" type="ORF">NP493_27g05006</name>
</gene>
<evidence type="ECO:0000313" key="2">
    <source>
        <dbReference type="Proteomes" id="UP001209878"/>
    </source>
</evidence>